<dbReference type="AlphaFoldDB" id="W0F472"/>
<dbReference type="KEGG" id="nso:NIASO_18405"/>
<name>W0F472_9BACT</name>
<evidence type="ECO:0000256" key="1">
    <source>
        <dbReference type="ARBA" id="ARBA00000971"/>
    </source>
</evidence>
<dbReference type="Gene3D" id="3.10.50.40">
    <property type="match status" value="1"/>
</dbReference>
<dbReference type="EMBL" id="CP007035">
    <property type="protein sequence ID" value="AHF16613.1"/>
    <property type="molecule type" value="Genomic_DNA"/>
</dbReference>
<dbReference type="HOGENOM" id="CLU_013615_7_2_10"/>
<evidence type="ECO:0000259" key="7">
    <source>
        <dbReference type="PROSITE" id="PS50059"/>
    </source>
</evidence>
<comment type="similarity">
    <text evidence="2 6">Belongs to the FKBP-type PPIase family.</text>
</comment>
<dbReference type="Pfam" id="PF00254">
    <property type="entry name" value="FKBP_C"/>
    <property type="match status" value="1"/>
</dbReference>
<dbReference type="Proteomes" id="UP000003586">
    <property type="component" value="Chromosome"/>
</dbReference>
<evidence type="ECO:0000256" key="6">
    <source>
        <dbReference type="RuleBase" id="RU003915"/>
    </source>
</evidence>
<keyword evidence="9" id="KW-1185">Reference proteome</keyword>
<dbReference type="PROSITE" id="PS51257">
    <property type="entry name" value="PROKAR_LIPOPROTEIN"/>
    <property type="match status" value="1"/>
</dbReference>
<dbReference type="PROSITE" id="PS50059">
    <property type="entry name" value="FKBP_PPIASE"/>
    <property type="match status" value="1"/>
</dbReference>
<protein>
    <recommendedName>
        <fullName evidence="6">Peptidyl-prolyl cis-trans isomerase</fullName>
        <ecNumber evidence="6">5.2.1.8</ecNumber>
    </recommendedName>
</protein>
<evidence type="ECO:0000313" key="8">
    <source>
        <dbReference type="EMBL" id="AHF16613.1"/>
    </source>
</evidence>
<evidence type="ECO:0000256" key="5">
    <source>
        <dbReference type="PROSITE-ProRule" id="PRU00277"/>
    </source>
</evidence>
<dbReference type="eggNOG" id="COG0545">
    <property type="taxonomic scope" value="Bacteria"/>
</dbReference>
<dbReference type="OrthoDB" id="9814548at2"/>
<feature type="domain" description="PPIase FKBP-type" evidence="7">
    <location>
        <begin position="73"/>
        <end position="155"/>
    </location>
</feature>
<accession>W0F472</accession>
<evidence type="ECO:0000256" key="4">
    <source>
        <dbReference type="ARBA" id="ARBA00023235"/>
    </source>
</evidence>
<dbReference type="SUPFAM" id="SSF54534">
    <property type="entry name" value="FKBP-like"/>
    <property type="match status" value="1"/>
</dbReference>
<sequence length="157" mass="16588">MRKLLVLGVVAALIVVGCIKSSDMGNCTPQPVAVEMPAMQKFAADSAMAVQQDATGILYQIIDPGTGAQPAVTDSITINYVGRLVSNGQQFDAANNVTFKLSELIEGWQIGIPKIKVGGKIKLIMQSSLAYGCTGSGPIAPNQPLYFYIELLGARSK</sequence>
<evidence type="ECO:0000256" key="2">
    <source>
        <dbReference type="ARBA" id="ARBA00006577"/>
    </source>
</evidence>
<evidence type="ECO:0000256" key="3">
    <source>
        <dbReference type="ARBA" id="ARBA00023110"/>
    </source>
</evidence>
<evidence type="ECO:0000313" key="9">
    <source>
        <dbReference type="Proteomes" id="UP000003586"/>
    </source>
</evidence>
<proteinExistence type="inferred from homology"/>
<keyword evidence="4 5" id="KW-0413">Isomerase</keyword>
<keyword evidence="3 5" id="KW-0697">Rotamase</keyword>
<reference evidence="8 9" key="1">
    <citation type="submission" date="2013-12" db="EMBL/GenBank/DDBJ databases">
        <authorList>
            <consortium name="DOE Joint Genome Institute"/>
            <person name="Eisen J."/>
            <person name="Huntemann M."/>
            <person name="Han J."/>
            <person name="Chen A."/>
            <person name="Kyrpides N."/>
            <person name="Mavromatis K."/>
            <person name="Markowitz V."/>
            <person name="Palaniappan K."/>
            <person name="Ivanova N."/>
            <person name="Schaumberg A."/>
            <person name="Pati A."/>
            <person name="Liolios K."/>
            <person name="Nordberg H.P."/>
            <person name="Cantor M.N."/>
            <person name="Hua S.X."/>
            <person name="Woyke T."/>
        </authorList>
    </citation>
    <scope>NUCLEOTIDE SEQUENCE [LARGE SCALE GENOMIC DNA]</scope>
    <source>
        <strain evidence="9">DSM 19437</strain>
    </source>
</reference>
<dbReference type="GO" id="GO:0003755">
    <property type="term" value="F:peptidyl-prolyl cis-trans isomerase activity"/>
    <property type="evidence" value="ECO:0007669"/>
    <property type="project" value="UniProtKB-UniRule"/>
</dbReference>
<dbReference type="PANTHER" id="PTHR43811">
    <property type="entry name" value="FKBP-TYPE PEPTIDYL-PROLYL CIS-TRANS ISOMERASE FKPA"/>
    <property type="match status" value="1"/>
</dbReference>
<dbReference type="PANTHER" id="PTHR43811:SF19">
    <property type="entry name" value="39 KDA FK506-BINDING NUCLEAR PROTEIN"/>
    <property type="match status" value="1"/>
</dbReference>
<organism evidence="8 9">
    <name type="scientific">Niabella soli DSM 19437</name>
    <dbReference type="NCBI Taxonomy" id="929713"/>
    <lineage>
        <taxon>Bacteria</taxon>
        <taxon>Pseudomonadati</taxon>
        <taxon>Bacteroidota</taxon>
        <taxon>Chitinophagia</taxon>
        <taxon>Chitinophagales</taxon>
        <taxon>Chitinophagaceae</taxon>
        <taxon>Niabella</taxon>
    </lineage>
</organism>
<dbReference type="EC" id="5.2.1.8" evidence="6"/>
<comment type="catalytic activity">
    <reaction evidence="1 5 6">
        <text>[protein]-peptidylproline (omega=180) = [protein]-peptidylproline (omega=0)</text>
        <dbReference type="Rhea" id="RHEA:16237"/>
        <dbReference type="Rhea" id="RHEA-COMP:10747"/>
        <dbReference type="Rhea" id="RHEA-COMP:10748"/>
        <dbReference type="ChEBI" id="CHEBI:83833"/>
        <dbReference type="ChEBI" id="CHEBI:83834"/>
        <dbReference type="EC" id="5.2.1.8"/>
    </reaction>
</comment>
<dbReference type="InterPro" id="IPR046357">
    <property type="entry name" value="PPIase_dom_sf"/>
</dbReference>
<dbReference type="RefSeq" id="WP_008587994.1">
    <property type="nucleotide sequence ID" value="NZ_CP007035.1"/>
</dbReference>
<dbReference type="InterPro" id="IPR001179">
    <property type="entry name" value="PPIase_FKBP_dom"/>
</dbReference>
<dbReference type="STRING" id="929713.NIASO_18405"/>
<gene>
    <name evidence="8" type="ORF">NIASO_18405</name>
</gene>